<dbReference type="PANTHER" id="PTHR35037">
    <property type="entry name" value="C-TERMINAL REGION OF AIDA-LIKE PROTEIN"/>
    <property type="match status" value="1"/>
</dbReference>
<dbReference type="Pfam" id="PF03797">
    <property type="entry name" value="Autotransporter"/>
    <property type="match status" value="1"/>
</dbReference>
<dbReference type="InterPro" id="IPR011050">
    <property type="entry name" value="Pectin_lyase_fold/virulence"/>
</dbReference>
<dbReference type="InterPro" id="IPR036709">
    <property type="entry name" value="Autotransporte_beta_dom_sf"/>
</dbReference>
<dbReference type="InterPro" id="IPR005546">
    <property type="entry name" value="Autotransporte_beta"/>
</dbReference>
<name>A8ID56_AZOC5</name>
<keyword evidence="4" id="KW-1185">Reference proteome</keyword>
<dbReference type="Pfam" id="PF12951">
    <property type="entry name" value="PATR"/>
    <property type="match status" value="9"/>
</dbReference>
<dbReference type="Gene3D" id="2.160.20.20">
    <property type="match status" value="2"/>
</dbReference>
<sequence>MSNVISRRAGGRQSSFRAELRLGVSLTALSLALPGILLLPQPAEAGCTTIGNQLVYQCDTNGVNVQPVDGTTSLSVSDMTIPSGWINYSVAPAATSSIVMTLTVSNTTVNATGNGAVNVSSQTLPATITVTLDSDVSLTNTGGSGGLWVRNQVAGDISITSGATIISTGSDALTATSNSGSVTITNTGTVTSTDNRGIYADGSPVGGAAVPVTVNNSGLVNAYLAGIRSIDSLGTSSIENSGTVTSTTKQGLIAWSQSGDVSINNSGSVLARNFIGVQGSADAGNVTIANSGYIEAQRDSSLGPSTTNQGIAASASNNVTVTNTSTGRVIAGSDTGVAVSTDNGILTVTNAGRITGTGGVNANATVGTVTVSNTGTVTATGGTGIVAVSGNGAVGVTNSGTVSATGIGILLDGTTNALTNSGTITTTGTTAVQTGNGDSTITTRGRIAAASASDTAIAMGSGSNRLVLADSATLVGKVTNVSSANTLELNGSATGSLDLGSVGATGNFQGFANLAKSGTGTWTVTGSGSSLTGTAVVNAGTLVVQGALGVSSLTVGSASPATLAISNSGTLSSTTATIGSTPGATGTVTVSGTGSAWSSATWVSIGSNGADGAVTVSNGAQFTSSRTGISTASWEAGSGGTGSLTVTGAGTLWTNTGGVDVGRTAGSTASLTVSDGATARIYNTGIYTGAGANITFTGPGTRVEVGNPNDSTQAAWLSPAGGSILVSNGVSLYTSGTYVGAGTGSPGSPVDPTTMTVTGSTTTWDSGQRIYVGGQTGGVGDGIGTLTVSGGATATTATLGVGMDTLSIGTLVLTGSGTRLTAAANPTYSALGNAYVGYSGSATATVSNGATLRADNAVRLAWASGSTGTLAIGAQAGSAAAAAGAITTPTIAFGDGTGTLVFNHTNTGYILSSAITGTGTINVLAGKTILTGDDSGFTGTTSISGGTLQIGNGGTTGTLGGNISLVGGTLAFNRSDSITYAGSLSGGGALVKSGSGTLTLTGANTYTGGTTISAGTLQIGNGGTSGSVSGAISNAGTLTFNRSDTLTYGGAISGSGSVFKYGTGTLTLTGASTYTGLTSVQGGGLTVNGSLAGNVTLGTGTTLSGSGSIAGNVRVNGGTLSGNQTAPLTMGSLTLASASNVNVTLGAASSSPAFNVLGSLTLDGTLNVTANPGFGTGVYRLFNYGGGLTDNGIDVTSVSGLAASVQTAVSGQVNLLVTDPGQSILFWNGRTVTPTGTVQGGAGTWSASAQTNWTNAAGTLPQAWNGSFAVFQGTAGAVTIDNSAGVVTTTGMQFAADGYQITGGALTLTGPTQTIIRVGDGTAAATSMRAVIDSKLTGAGGINKTDLGTLVLGANNDYTGGTTISAGTLQIGNSFSSLGGNISGDILNYGNISFYRTGKMIISGTISGTGSLTQYAAGLVGVYGTLILTANNTYTGGTTNETWANLQIGNGGTSGSVIGDIVNKGFLYFNRSDDIIYSGTISGSGDLFKDGSGRLILTGINTYTRPTQVRSGELVVNGSLTSTGWVILSTGATLSGSGSIGGRVEVNGGTLAGTQAAPLTMGALVLASQSNVNVTLGAAGGSAPFNVLGNLTLDGTLNVTADAGFGAGSYRIFGYGGTLTDNGLDVSRAGGFVGVIQTSVAGQVNLLVSDIGQTMQFWNGTTTTATGTVAGGSGTWTAGPQTNWTNAAGTAPQPWSAGFAIFQGAAGTVRVDTSAGTVATTGMQFVTNGYLVTGDALTLSGTAQASIRVGDGSAAGAGTVATIASALTGTGGINKNDLGTLILTGANTYTGGTTVTAGTLVGNTTSLTGSIIDNAALVFNQTTTGTYSGTISGTGSLTKTGAGTLILTGTNTYTGGTLISEGTLQIGNGGATGSIVGNVVNNATLVFNRSGTYDFPGTITGSGAVIITGGSTVNFTSAAGYNGNIGVADSSFVLSPNAVSRSSYTIGTGGTISGTGTIGGLTVASGGTAAPGYSPGTLTVAGNVTFLPGSVYSVDVTPSGAHDLITASGTASILGGTVAVNATAGGYSPVTTLTILQASGGVSGTFAGITSNLAFLTPLLGYDANDVYLTLRRNDISFASQALTANQRAVAGAADGLGWSNPVYYALANLPVGAAPAAFDSLSGEAYASSSTVMLQQSIYLRDAVGARLGQALAPATAPSGPETAALAPGLTPTLWMQGFGAWGNAWGNGNAASVSSDIAGVFGGADVALGDRWRVGLMGGYSRTTLDANARNSSGTIDNYDIGLYAGARYGDLGLKAGVSYTWHDAAMTRSVVFSGYSGRNTSGYDAGTTQVFGEAGYTFRLNGMALEPFAGLAYVHLSTNGLTETGSTSALSVSTGDMDTLFSSLGLRVGSSLTLAPGVTVSPSLSLAWLHAFGDVAPASTTAFATGSQPFTVTGVPLARDSALIGAGLDYRINANAVLSATYSGQFASGIQDNAFKGMLTVNF</sequence>
<reference evidence="3 4" key="1">
    <citation type="journal article" date="2007" name="Appl. Environ. Microbiol.">
        <title>Rhizobial factors required for stem nodule maturation and maintenance in Sesbania rostrata-Azorhizobium caulinodans ORS571 symbiosis.</title>
        <authorList>
            <person name="Suzuki S."/>
            <person name="Aono T."/>
            <person name="Lee KB."/>
            <person name="Suzuki T."/>
            <person name="Liu CT."/>
            <person name="Miwa H."/>
            <person name="Wakao S."/>
            <person name="Iki T."/>
            <person name="Oyaizu H."/>
        </authorList>
    </citation>
    <scope>NUCLEOTIDE SEQUENCE [LARGE SCALE GENOMIC DNA]</scope>
    <source>
        <strain evidence="4">ATCC 43989 / DSM 5975 / JCM 20966 / LMG 6465 / NBRC 14845 / NCIMB 13405 / ORS 571</strain>
    </source>
</reference>
<dbReference type="eggNOG" id="COG4625">
    <property type="taxonomic scope" value="Bacteria"/>
</dbReference>
<dbReference type="InterPro" id="IPR013425">
    <property type="entry name" value="Autotrns_rpt"/>
</dbReference>
<gene>
    <name evidence="3" type="ordered locus">AZC_2885</name>
</gene>
<dbReference type="SUPFAM" id="SSF103515">
    <property type="entry name" value="Autotransporter"/>
    <property type="match status" value="1"/>
</dbReference>
<reference evidence="3 4" key="4">
    <citation type="journal article" date="2009" name="Appl. Environ. Microbiol.">
        <title>Comparative genome-wide transcriptional profiling of Azorhizobium caulinodans ORS571 grown under free-living and symbiotic conditions.</title>
        <authorList>
            <person name="Tsukada S."/>
            <person name="Aono T."/>
            <person name="Akiba N."/>
            <person name="Lee KB."/>
            <person name="Liu CT."/>
            <person name="Toyazaki H."/>
            <person name="Oyaizu H."/>
        </authorList>
    </citation>
    <scope>NUCLEOTIDE SEQUENCE [LARGE SCALE GENOMIC DNA]</scope>
    <source>
        <strain evidence="4">ATCC 43989 / DSM 5975 / JCM 20966 / LMG 6465 / NBRC 14845 / NCIMB 13405 / ORS 571</strain>
    </source>
</reference>
<protein>
    <submittedName>
        <fullName evidence="3">Outer membrane autotransporter barrel protein</fullName>
    </submittedName>
</protein>
<dbReference type="eggNOG" id="COG3210">
    <property type="taxonomic scope" value="Bacteria"/>
</dbReference>
<dbReference type="InterPro" id="IPR012332">
    <property type="entry name" value="Autotransporter_pectin_lyase_C"/>
</dbReference>
<dbReference type="Gene3D" id="2.40.128.130">
    <property type="entry name" value="Autotransporter beta-domain"/>
    <property type="match status" value="1"/>
</dbReference>
<dbReference type="InterPro" id="IPR030895">
    <property type="entry name" value="T5SS_PEPC_rpt"/>
</dbReference>
<organism evidence="3 4">
    <name type="scientific">Azorhizobium caulinodans (strain ATCC 43989 / DSM 5975 / JCM 20966 / LMG 6465 / NBRC 14845 / NCIMB 13405 / ORS 571)</name>
    <dbReference type="NCBI Taxonomy" id="438753"/>
    <lineage>
        <taxon>Bacteria</taxon>
        <taxon>Pseudomonadati</taxon>
        <taxon>Pseudomonadota</taxon>
        <taxon>Alphaproteobacteria</taxon>
        <taxon>Hyphomicrobiales</taxon>
        <taxon>Xanthobacteraceae</taxon>
        <taxon>Azorhizobium</taxon>
    </lineage>
</organism>
<dbReference type="NCBIfam" id="TIGR04393">
    <property type="entry name" value="rpt_T5SS_PEPC"/>
    <property type="match status" value="2"/>
</dbReference>
<proteinExistence type="predicted"/>
<reference evidence="3 4" key="5">
    <citation type="journal article" date="2010" name="Appl. Environ. Microbiol.">
        <title>phrR-like gene praR of Azorhizobium caulinodans ORS571 is essential for symbiosis with Sesbania rostrata and is involved in expression of reb genes.</title>
        <authorList>
            <person name="Akiba N."/>
            <person name="Aono T."/>
            <person name="Toyazaki H."/>
            <person name="Sato S."/>
            <person name="Oyaizu H."/>
        </authorList>
    </citation>
    <scope>NUCLEOTIDE SEQUENCE [LARGE SCALE GENOMIC DNA]</scope>
    <source>
        <strain evidence="4">ATCC 43989 / DSM 5975 / JCM 20966 / LMG 6465 / NBRC 14845 / NCIMB 13405 / ORS 571</strain>
    </source>
</reference>
<reference evidence="3 4" key="6">
    <citation type="journal article" date="2011" name="Appl. Environ. Microbiol.">
        <title>Involvement of the azorhizobial chromosome partition gene (parA) in the onset of bacteroid differentiation during Sesbania rostrata stem nodule development.</title>
        <authorList>
            <person name="Liu CT."/>
            <person name="Lee KB."/>
            <person name="Wang YS."/>
            <person name="Peng MH."/>
            <person name="Lee KT."/>
            <person name="Suzuki S."/>
            <person name="Suzuki T."/>
            <person name="Oyaizu H."/>
        </authorList>
    </citation>
    <scope>NUCLEOTIDE SEQUENCE [LARGE SCALE GENOMIC DNA]</scope>
    <source>
        <strain evidence="4">ATCC 43989 / DSM 5975 / JCM 20966 / LMG 6465 / NBRC 14845 / NCIMB 13405 / ORS 571</strain>
    </source>
</reference>
<evidence type="ECO:0000313" key="4">
    <source>
        <dbReference type="Proteomes" id="UP000000270"/>
    </source>
</evidence>
<evidence type="ECO:0000313" key="3">
    <source>
        <dbReference type="EMBL" id="BAF88883.1"/>
    </source>
</evidence>
<dbReference type="GO" id="GO:0019867">
    <property type="term" value="C:outer membrane"/>
    <property type="evidence" value="ECO:0007669"/>
    <property type="project" value="InterPro"/>
</dbReference>
<dbReference type="EMBL" id="AP009384">
    <property type="protein sequence ID" value="BAF88883.1"/>
    <property type="molecule type" value="Genomic_DNA"/>
</dbReference>
<dbReference type="STRING" id="438753.AZC_2885"/>
<keyword evidence="1" id="KW-0732">Signal</keyword>
<evidence type="ECO:0000256" key="1">
    <source>
        <dbReference type="ARBA" id="ARBA00022729"/>
    </source>
</evidence>
<evidence type="ECO:0000259" key="2">
    <source>
        <dbReference type="PROSITE" id="PS51208"/>
    </source>
</evidence>
<dbReference type="NCBIfam" id="TIGR01414">
    <property type="entry name" value="autotrans_barl"/>
    <property type="match status" value="1"/>
</dbReference>
<feature type="domain" description="Autotransporter" evidence="2">
    <location>
        <begin position="2168"/>
        <end position="2446"/>
    </location>
</feature>
<accession>A8ID56</accession>
<dbReference type="PANTHER" id="PTHR35037:SF3">
    <property type="entry name" value="C-TERMINAL REGION OF AIDA-LIKE PROTEIN"/>
    <property type="match status" value="1"/>
</dbReference>
<reference evidence="3 4" key="3">
    <citation type="journal article" date="2008" name="BMC Genomics">
        <title>The genome of the versatile nitrogen fixer Azorhizobium caulinodans ORS571.</title>
        <authorList>
            <person name="Lee KB."/>
            <person name="Backer P.D."/>
            <person name="Aono T."/>
            <person name="Liu CT."/>
            <person name="Suzuki S."/>
            <person name="Suzuki T."/>
            <person name="Kaneko T."/>
            <person name="Yamada M."/>
            <person name="Tabata S."/>
            <person name="Kupfer D.M."/>
            <person name="Najar F.Z."/>
            <person name="Wiley G.B."/>
            <person name="Roe B."/>
            <person name="Binnewies T.T."/>
            <person name="Ussery D.W."/>
            <person name="D'Haeze W."/>
            <person name="Herder J.D."/>
            <person name="Gevers D."/>
            <person name="Vereecke D."/>
            <person name="Holsters M."/>
            <person name="Oyaizu H."/>
        </authorList>
    </citation>
    <scope>NUCLEOTIDE SEQUENCE [LARGE SCALE GENOMIC DNA]</scope>
    <source>
        <strain evidence="4">ATCC 43989 / DSM 5975 / JCM 20966 / LMG 6465 / NBRC 14845 / NCIMB 13405 / ORS 571</strain>
    </source>
</reference>
<dbReference type="Proteomes" id="UP000000270">
    <property type="component" value="Chromosome"/>
</dbReference>
<dbReference type="HOGENOM" id="CLU_001106_0_0_5"/>
<dbReference type="InterPro" id="IPR051551">
    <property type="entry name" value="Autotransporter_adhesion"/>
</dbReference>
<dbReference type="InterPro" id="IPR006315">
    <property type="entry name" value="OM_autotransptr_brl_dom"/>
</dbReference>
<dbReference type="KEGG" id="azc:AZC_2885"/>
<dbReference type="SMART" id="SM00869">
    <property type="entry name" value="Autotransporter"/>
    <property type="match status" value="1"/>
</dbReference>
<dbReference type="SUPFAM" id="SSF51126">
    <property type="entry name" value="Pectin lyase-like"/>
    <property type="match status" value="7"/>
</dbReference>
<dbReference type="NCBIfam" id="TIGR02601">
    <property type="entry name" value="autotrns_rpt"/>
    <property type="match status" value="8"/>
</dbReference>
<reference evidence="4" key="2">
    <citation type="submission" date="2007-04" db="EMBL/GenBank/DDBJ databases">
        <title>Complete genome sequence of the nitrogen-fixing bacterium Azorhizobium caulinodans ORS571.</title>
        <authorList>
            <person name="Lee K.B."/>
            <person name="Backer P.D."/>
            <person name="Aono T."/>
            <person name="Liu C.T."/>
            <person name="Suzuki S."/>
            <person name="Suzuki T."/>
            <person name="Kaneko T."/>
            <person name="Yamada M."/>
            <person name="Tabata S."/>
            <person name="Kupfer D.M."/>
            <person name="Najar F.Z."/>
            <person name="Wiley G.B."/>
            <person name="Roe B."/>
            <person name="Binnewies T."/>
            <person name="Ussery D."/>
            <person name="Vereecke D."/>
            <person name="Gevers D."/>
            <person name="Holsters M."/>
            <person name="Oyaizu H."/>
        </authorList>
    </citation>
    <scope>NUCLEOTIDE SEQUENCE [LARGE SCALE GENOMIC DNA]</scope>
    <source>
        <strain evidence="4">ATCC 43989 / DSM 5975 / JCM 20966 / LMG 6465 / NBRC 14845 / NCIMB 13405 / ORS 571</strain>
    </source>
</reference>
<dbReference type="PROSITE" id="PS51208">
    <property type="entry name" value="AUTOTRANSPORTER"/>
    <property type="match status" value="1"/>
</dbReference>